<keyword evidence="7" id="KW-0346">Stress response</keyword>
<dbReference type="SUPFAM" id="SSF54786">
    <property type="entry name" value="YcfA/nrd intein domain"/>
    <property type="match status" value="1"/>
</dbReference>
<dbReference type="InterPro" id="IPR012933">
    <property type="entry name" value="HicA_mRNA_interferase"/>
</dbReference>
<dbReference type="KEGG" id="bcoh:BC6307_21680"/>
<name>A0A223KW61_9BACI</name>
<proteinExistence type="inferred from homology"/>
<keyword evidence="6" id="KW-0694">RNA-binding</keyword>
<protein>
    <recommendedName>
        <fullName evidence="10">Addiction module toxin, HicA family</fullName>
    </recommendedName>
</protein>
<evidence type="ECO:0000256" key="1">
    <source>
        <dbReference type="ARBA" id="ARBA00006620"/>
    </source>
</evidence>
<keyword evidence="5" id="KW-0378">Hydrolase</keyword>
<evidence type="ECO:0008006" key="10">
    <source>
        <dbReference type="Google" id="ProtNLM"/>
    </source>
</evidence>
<evidence type="ECO:0000256" key="7">
    <source>
        <dbReference type="ARBA" id="ARBA00023016"/>
    </source>
</evidence>
<keyword evidence="9" id="KW-1185">Reference proteome</keyword>
<gene>
    <name evidence="8" type="ORF">BC6307_21680</name>
</gene>
<dbReference type="Pfam" id="PF07927">
    <property type="entry name" value="HicA_toxin"/>
    <property type="match status" value="1"/>
</dbReference>
<keyword evidence="2" id="KW-1277">Toxin-antitoxin system</keyword>
<evidence type="ECO:0000313" key="9">
    <source>
        <dbReference type="Proteomes" id="UP000215224"/>
    </source>
</evidence>
<keyword evidence="3" id="KW-0540">Nuclease</keyword>
<dbReference type="GO" id="GO:0004519">
    <property type="term" value="F:endonuclease activity"/>
    <property type="evidence" value="ECO:0007669"/>
    <property type="project" value="UniProtKB-KW"/>
</dbReference>
<dbReference type="Proteomes" id="UP000215224">
    <property type="component" value="Chromosome"/>
</dbReference>
<evidence type="ECO:0000256" key="2">
    <source>
        <dbReference type="ARBA" id="ARBA00022649"/>
    </source>
</evidence>
<dbReference type="STRING" id="1314751.GCA_001591425_04661"/>
<comment type="similarity">
    <text evidence="1">Belongs to the HicA mRNA interferase family.</text>
</comment>
<dbReference type="InterPro" id="IPR038570">
    <property type="entry name" value="HicA_sf"/>
</dbReference>
<evidence type="ECO:0000256" key="5">
    <source>
        <dbReference type="ARBA" id="ARBA00022801"/>
    </source>
</evidence>
<evidence type="ECO:0000313" key="8">
    <source>
        <dbReference type="EMBL" id="AST93691.1"/>
    </source>
</evidence>
<evidence type="ECO:0000256" key="3">
    <source>
        <dbReference type="ARBA" id="ARBA00022722"/>
    </source>
</evidence>
<evidence type="ECO:0000256" key="6">
    <source>
        <dbReference type="ARBA" id="ARBA00022884"/>
    </source>
</evidence>
<dbReference type="Gene3D" id="3.30.920.30">
    <property type="entry name" value="Hypothetical protein"/>
    <property type="match status" value="1"/>
</dbReference>
<reference evidence="8 9" key="1">
    <citation type="submission" date="2016-12" db="EMBL/GenBank/DDBJ databases">
        <title>The whole genome sequencing and assembly of Bacillus cohnii DSM 6307T strain.</title>
        <authorList>
            <person name="Lee Y.-J."/>
            <person name="Yi H."/>
            <person name="Bahn Y.-S."/>
            <person name="Kim J.F."/>
            <person name="Lee D.-W."/>
        </authorList>
    </citation>
    <scope>NUCLEOTIDE SEQUENCE [LARGE SCALE GENOMIC DNA]</scope>
    <source>
        <strain evidence="8 9">DSM 6307</strain>
    </source>
</reference>
<evidence type="ECO:0000256" key="4">
    <source>
        <dbReference type="ARBA" id="ARBA00022759"/>
    </source>
</evidence>
<organism evidence="8 9">
    <name type="scientific">Sutcliffiella cohnii</name>
    <dbReference type="NCBI Taxonomy" id="33932"/>
    <lineage>
        <taxon>Bacteria</taxon>
        <taxon>Bacillati</taxon>
        <taxon>Bacillota</taxon>
        <taxon>Bacilli</taxon>
        <taxon>Bacillales</taxon>
        <taxon>Bacillaceae</taxon>
        <taxon>Sutcliffiella</taxon>
    </lineage>
</organism>
<sequence>MASVEKMKNQPSGIRYAEVTKVLNHYGYILVRKRGSHRHFRNDAGDLVVIKEDNPLKISYIEDILSRLNEF</sequence>
<keyword evidence="4" id="KW-0255">Endonuclease</keyword>
<dbReference type="EMBL" id="CP018866">
    <property type="protein sequence ID" value="AST93691.1"/>
    <property type="molecule type" value="Genomic_DNA"/>
</dbReference>
<dbReference type="GO" id="GO:0003729">
    <property type="term" value="F:mRNA binding"/>
    <property type="evidence" value="ECO:0007669"/>
    <property type="project" value="InterPro"/>
</dbReference>
<accession>A0A223KW61</accession>
<dbReference type="AlphaFoldDB" id="A0A223KW61"/>
<dbReference type="GO" id="GO:0016787">
    <property type="term" value="F:hydrolase activity"/>
    <property type="evidence" value="ECO:0007669"/>
    <property type="project" value="UniProtKB-KW"/>
</dbReference>